<reference evidence="5" key="1">
    <citation type="submission" date="2017-09" db="EMBL/GenBank/DDBJ databases">
        <authorList>
            <person name="Varghese N."/>
            <person name="Submissions S."/>
        </authorList>
    </citation>
    <scope>NUCLEOTIDE SEQUENCE [LARGE SCALE GENOMIC DNA]</scope>
    <source>
        <strain evidence="5">DSM 44270</strain>
    </source>
</reference>
<feature type="region of interest" description="Disordered" evidence="1">
    <location>
        <begin position="88"/>
        <end position="133"/>
    </location>
</feature>
<keyword evidence="5" id="KW-1185">Reference proteome</keyword>
<protein>
    <submittedName>
        <fullName evidence="4">Tripartite tricarboxylate transporter TctB family protein</fullName>
    </submittedName>
</protein>
<evidence type="ECO:0000256" key="2">
    <source>
        <dbReference type="SAM" id="Phobius"/>
    </source>
</evidence>
<sequence length="230" mass="23148">MTGSPARRGIAVEQAVVYGLLTALGLGALVMALGFGFFLEDSRVGPGLVPGVVGGLILLIAGWELLATLRGHRTSHDSGLAEVVAAATPDTTADTTGHTTPGGASAESGAREGGSADAATMSPDDGPVDLPGDGGGPGLDDVDIFGRTPKERGRQLVAVFAALVVACLLVPLLGFLGSFFVLSLFISAVVERRRWVPSLIVSFLAVAAVYGVFVGFLGVPLPTGLIGIGG</sequence>
<feature type="domain" description="DUF1468" evidence="3">
    <location>
        <begin position="150"/>
        <end position="222"/>
    </location>
</feature>
<dbReference type="Proteomes" id="UP000219482">
    <property type="component" value="Unassembled WGS sequence"/>
</dbReference>
<dbReference type="RefSeq" id="WP_097186083.1">
    <property type="nucleotide sequence ID" value="NZ_OCNK01000008.1"/>
</dbReference>
<feature type="transmembrane region" description="Helical" evidence="2">
    <location>
        <begin position="15"/>
        <end position="38"/>
    </location>
</feature>
<feature type="transmembrane region" description="Helical" evidence="2">
    <location>
        <begin position="195"/>
        <end position="219"/>
    </location>
</feature>
<feature type="transmembrane region" description="Helical" evidence="2">
    <location>
        <begin position="44"/>
        <end position="66"/>
    </location>
</feature>
<keyword evidence="2" id="KW-0812">Transmembrane</keyword>
<keyword evidence="2" id="KW-0472">Membrane</keyword>
<gene>
    <name evidence="4" type="ORF">SAMN06272739_4396</name>
</gene>
<evidence type="ECO:0000256" key="1">
    <source>
        <dbReference type="SAM" id="MobiDB-lite"/>
    </source>
</evidence>
<feature type="transmembrane region" description="Helical" evidence="2">
    <location>
        <begin position="156"/>
        <end position="189"/>
    </location>
</feature>
<accession>A0A286H7U2</accession>
<dbReference type="AlphaFoldDB" id="A0A286H7U2"/>
<name>A0A286H7U2_9ACTN</name>
<evidence type="ECO:0000313" key="4">
    <source>
        <dbReference type="EMBL" id="SOE03838.1"/>
    </source>
</evidence>
<feature type="compositionally biased region" description="Low complexity" evidence="1">
    <location>
        <begin position="88"/>
        <end position="131"/>
    </location>
</feature>
<evidence type="ECO:0000259" key="3">
    <source>
        <dbReference type="Pfam" id="PF07331"/>
    </source>
</evidence>
<dbReference type="Pfam" id="PF07331">
    <property type="entry name" value="TctB"/>
    <property type="match status" value="1"/>
</dbReference>
<keyword evidence="2" id="KW-1133">Transmembrane helix</keyword>
<dbReference type="EMBL" id="OCNK01000008">
    <property type="protein sequence ID" value="SOE03838.1"/>
    <property type="molecule type" value="Genomic_DNA"/>
</dbReference>
<proteinExistence type="predicted"/>
<dbReference type="InterPro" id="IPR009936">
    <property type="entry name" value="DUF1468"/>
</dbReference>
<organism evidence="4 5">
    <name type="scientific">Blastococcus haudaquaticus</name>
    <dbReference type="NCBI Taxonomy" id="1938745"/>
    <lineage>
        <taxon>Bacteria</taxon>
        <taxon>Bacillati</taxon>
        <taxon>Actinomycetota</taxon>
        <taxon>Actinomycetes</taxon>
        <taxon>Geodermatophilales</taxon>
        <taxon>Geodermatophilaceae</taxon>
        <taxon>Blastococcus</taxon>
    </lineage>
</organism>
<evidence type="ECO:0000313" key="5">
    <source>
        <dbReference type="Proteomes" id="UP000219482"/>
    </source>
</evidence>